<organism evidence="1">
    <name type="scientific">Rhizophagus irregularis (strain DAOM 181602 / DAOM 197198 / MUCL 43194)</name>
    <name type="common">Arbuscular mycorrhizal fungus</name>
    <name type="synonym">Glomus intraradices</name>
    <dbReference type="NCBI Taxonomy" id="747089"/>
    <lineage>
        <taxon>Eukaryota</taxon>
        <taxon>Fungi</taxon>
        <taxon>Fungi incertae sedis</taxon>
        <taxon>Mucoromycota</taxon>
        <taxon>Glomeromycotina</taxon>
        <taxon>Glomeromycetes</taxon>
        <taxon>Glomerales</taxon>
        <taxon>Glomeraceae</taxon>
        <taxon>Rhizophagus</taxon>
    </lineage>
</organism>
<dbReference type="AlphaFoldDB" id="U9SWW4"/>
<dbReference type="eggNOG" id="ENOG502RVHS">
    <property type="taxonomic scope" value="Eukaryota"/>
</dbReference>
<dbReference type="EMBL" id="KI297188">
    <property type="protein sequence ID" value="ESA00449.1"/>
    <property type="molecule type" value="Genomic_DNA"/>
</dbReference>
<accession>U9SWW4</accession>
<dbReference type="VEuPathDB" id="FungiDB:RhiirFUN_025035"/>
<reference evidence="1" key="1">
    <citation type="submission" date="2013-07" db="EMBL/GenBank/DDBJ databases">
        <title>The genome of an arbuscular mycorrhizal fungus provides insights into the evolution of the oldest plant symbiosis.</title>
        <authorList>
            <consortium name="DOE Joint Genome Institute"/>
            <person name="Tisserant E."/>
            <person name="Malbreil M."/>
            <person name="Kuo A."/>
            <person name="Kohler A."/>
            <person name="Symeonidi A."/>
            <person name="Balestrini R."/>
            <person name="Charron P."/>
            <person name="Duensing N."/>
            <person name="Frei-dit-Frey N."/>
            <person name="Gianinazzi-Pearson V."/>
            <person name="Gilbert B."/>
            <person name="Handa Y."/>
            <person name="Hijri M."/>
            <person name="Kaul R."/>
            <person name="Kawaguchi M."/>
            <person name="Krajinski F."/>
            <person name="Lammers P."/>
            <person name="Lapierre D."/>
            <person name="Masclaux F.G."/>
            <person name="Murat C."/>
            <person name="Morin E."/>
            <person name="Ndikumana S."/>
            <person name="Pagni M."/>
            <person name="Petitpierre D."/>
            <person name="Requena N."/>
            <person name="Rosikiewicz P."/>
            <person name="Riley R."/>
            <person name="Saito K."/>
            <person name="San Clemente H."/>
            <person name="Shapiro H."/>
            <person name="van Tuinen D."/>
            <person name="Becard G."/>
            <person name="Bonfante P."/>
            <person name="Paszkowski U."/>
            <person name="Shachar-Hill Y."/>
            <person name="Young J.P."/>
            <person name="Sanders I.R."/>
            <person name="Henrissat B."/>
            <person name="Rensing S.A."/>
            <person name="Grigoriev I.V."/>
            <person name="Corradi N."/>
            <person name="Roux C."/>
            <person name="Martin F."/>
        </authorList>
    </citation>
    <scope>NUCLEOTIDE SEQUENCE</scope>
    <source>
        <strain evidence="1">DAOM 197198</strain>
    </source>
</reference>
<name>U9SWW4_RHIID</name>
<proteinExistence type="predicted"/>
<sequence length="740" mass="87774">MLYHYEVCNKCSEKYIRKYISWCGSCQTNYLKNNFTNWTSGNKEIDDFIQKKQLQIDCYDIIIEWIPYNQFIDIKKIEKNVDDAVTIYSALWNNGSLHYDINQEELTRKPNIKVALKCLNNSQNMIDKFLIEAKICHENIHGISQNPDTKDYIIVLQDIYCEKCGEKYTNERIKWCESCHINYFKNEFKNWTSGNETIDDIIQEMQLKINSFEDKIVEWIPYNQFMNIEEIEKIDDNTAAIYSALWNNGSLRYNEYKKECIRNPNLKVTLKCFRDLQDIFDKLLNEDKNYNIGISQNPDTKEYIIVQDEYCEKCGEKYTNKRIKWCGSCHINYFKNEFKNWTSENETIDDIILEMQLKINSFDDKIVEWIPYNQFINIEEIGKVVDKTATIYSALWSNGSLCYNDYKREWTRDPNIQVTLKCFNDSQNIIDELLNEAKSYNTCYGISQNPNTKEYIIILRNGISEDELFRTYHINYLKNSFTKWTSGNEKIDFFIQKLQLTDDGNICEWIPYNQFVNIKEIEKNDLLTIHSAIWNDSPSYYNSIKEEIVRKPKKVTLITLNYLNKSQNMIDDFLNKVKDILMVDNCNVYDSFHKKYYSLMCGMSQNPDTGNYIIVSQDEYCEKCTNWSGNKKIDDLIQEMQLKNCCLYNEMVEWIHTTKLLEWIRNSYTNVVLKSLDINEFPSKTNNNNDISGIYGISQNPDTKEYIIVLSIDKYCEKCGELYTNEYISRLNAINNLQIL</sequence>
<protein>
    <recommendedName>
        <fullName evidence="2">Protein kinase domain-containing protein</fullName>
    </recommendedName>
</protein>
<evidence type="ECO:0008006" key="2">
    <source>
        <dbReference type="Google" id="ProtNLM"/>
    </source>
</evidence>
<gene>
    <name evidence="1" type="ORF">GLOINDRAFT_8483</name>
</gene>
<evidence type="ECO:0000313" key="1">
    <source>
        <dbReference type="EMBL" id="ESA00449.1"/>
    </source>
</evidence>
<dbReference type="HOGENOM" id="CLU_000288_7_8_1"/>